<dbReference type="Gene3D" id="2.20.25.10">
    <property type="match status" value="1"/>
</dbReference>
<dbReference type="PANTHER" id="PTHR33797">
    <property type="entry name" value="ORGANIC HYDROPEROXIDE RESISTANCE PROTEIN-LIKE"/>
    <property type="match status" value="1"/>
</dbReference>
<dbReference type="Gene3D" id="3.30.300.20">
    <property type="match status" value="1"/>
</dbReference>
<evidence type="ECO:0008006" key="4">
    <source>
        <dbReference type="Google" id="ProtNLM"/>
    </source>
</evidence>
<proteinExistence type="inferred from homology"/>
<dbReference type="Pfam" id="PF02566">
    <property type="entry name" value="OsmC"/>
    <property type="match status" value="1"/>
</dbReference>
<protein>
    <recommendedName>
        <fullName evidence="4">Organic hydroperoxide resistance protein</fullName>
    </recommendedName>
</protein>
<dbReference type="SUPFAM" id="SSF82784">
    <property type="entry name" value="OsmC-like"/>
    <property type="match status" value="1"/>
</dbReference>
<evidence type="ECO:0000256" key="1">
    <source>
        <dbReference type="ARBA" id="ARBA00007378"/>
    </source>
</evidence>
<dbReference type="PANTHER" id="PTHR33797:SF2">
    <property type="entry name" value="ORGANIC HYDROPEROXIDE RESISTANCE PROTEIN-LIKE"/>
    <property type="match status" value="1"/>
</dbReference>
<gene>
    <name evidence="2" type="ORF">E4U43_002853</name>
</gene>
<evidence type="ECO:0000313" key="2">
    <source>
        <dbReference type="EMBL" id="KAG5996441.1"/>
    </source>
</evidence>
<comment type="similarity">
    <text evidence="1">Belongs to the OsmC/Ohr family.</text>
</comment>
<sequence length="187" mass="20123">MSGRIRILQSVLPHGHGRILTSATSATSPLLRKTRRWLNTDTAPVLYSAHATVMGARNGRVRGSEGLDLALSMPKALGGQGGRGKTNPEELFAACYGSCFQAAMNLAAKEMGIGMPAEAEDSVVETTLHMVGDLKAFDLGVRVDMVVKVKGVERAEMERLVGRTMETCPYSRAMRGNVTTNISIEEM</sequence>
<evidence type="ECO:0000313" key="3">
    <source>
        <dbReference type="Proteomes" id="UP000748025"/>
    </source>
</evidence>
<name>A0A9P7N7R0_9HYPO</name>
<dbReference type="AlphaFoldDB" id="A0A9P7N7R0"/>
<keyword evidence="3" id="KW-1185">Reference proteome</keyword>
<accession>A0A9P7N7R0</accession>
<dbReference type="Proteomes" id="UP000748025">
    <property type="component" value="Unassembled WGS sequence"/>
</dbReference>
<dbReference type="InterPro" id="IPR003718">
    <property type="entry name" value="OsmC/Ohr_fam"/>
</dbReference>
<comment type="caution">
    <text evidence="2">The sequence shown here is derived from an EMBL/GenBank/DDBJ whole genome shotgun (WGS) entry which is preliminary data.</text>
</comment>
<dbReference type="InterPro" id="IPR015946">
    <property type="entry name" value="KH_dom-like_a/b"/>
</dbReference>
<dbReference type="InterPro" id="IPR019953">
    <property type="entry name" value="OHR"/>
</dbReference>
<dbReference type="EMBL" id="SRPW01002048">
    <property type="protein sequence ID" value="KAG5996441.1"/>
    <property type="molecule type" value="Genomic_DNA"/>
</dbReference>
<reference evidence="2" key="1">
    <citation type="journal article" date="2020" name="bioRxiv">
        <title>Whole genome comparisons of ergot fungi reveals the divergence and evolution of species within the genus Claviceps are the result of varying mechanisms driving genome evolution and host range expansion.</title>
        <authorList>
            <person name="Wyka S.A."/>
            <person name="Mondo S.J."/>
            <person name="Liu M."/>
            <person name="Dettman J."/>
            <person name="Nalam V."/>
            <person name="Broders K.D."/>
        </authorList>
    </citation>
    <scope>NUCLEOTIDE SEQUENCE</scope>
    <source>
        <strain evidence="2">CCC 602</strain>
    </source>
</reference>
<dbReference type="OrthoDB" id="60422at2759"/>
<dbReference type="GO" id="GO:0006979">
    <property type="term" value="P:response to oxidative stress"/>
    <property type="evidence" value="ECO:0007669"/>
    <property type="project" value="InterPro"/>
</dbReference>
<dbReference type="NCBIfam" id="TIGR03561">
    <property type="entry name" value="organ_hyd_perox"/>
    <property type="match status" value="1"/>
</dbReference>
<dbReference type="InterPro" id="IPR036102">
    <property type="entry name" value="OsmC/Ohrsf"/>
</dbReference>
<organism evidence="2 3">
    <name type="scientific">Claviceps pusilla</name>
    <dbReference type="NCBI Taxonomy" id="123648"/>
    <lineage>
        <taxon>Eukaryota</taxon>
        <taxon>Fungi</taxon>
        <taxon>Dikarya</taxon>
        <taxon>Ascomycota</taxon>
        <taxon>Pezizomycotina</taxon>
        <taxon>Sordariomycetes</taxon>
        <taxon>Hypocreomycetidae</taxon>
        <taxon>Hypocreales</taxon>
        <taxon>Clavicipitaceae</taxon>
        <taxon>Claviceps</taxon>
    </lineage>
</organism>